<dbReference type="NCBIfam" id="TIGR00254">
    <property type="entry name" value="GGDEF"/>
    <property type="match status" value="1"/>
</dbReference>
<dbReference type="SMART" id="SM00267">
    <property type="entry name" value="GGDEF"/>
    <property type="match status" value="1"/>
</dbReference>
<dbReference type="Proteomes" id="UP000182360">
    <property type="component" value="Unassembled WGS sequence"/>
</dbReference>
<keyword evidence="3" id="KW-0472">Membrane</keyword>
<dbReference type="PROSITE" id="PS50887">
    <property type="entry name" value="GGDEF"/>
    <property type="match status" value="1"/>
</dbReference>
<feature type="transmembrane region" description="Helical" evidence="3">
    <location>
        <begin position="170"/>
        <end position="189"/>
    </location>
</feature>
<dbReference type="EMBL" id="FOFU01000004">
    <property type="protein sequence ID" value="SEQ37015.1"/>
    <property type="molecule type" value="Genomic_DNA"/>
</dbReference>
<dbReference type="AlphaFoldDB" id="A0A1H9FGS0"/>
<reference evidence="5 6" key="1">
    <citation type="submission" date="2016-10" db="EMBL/GenBank/DDBJ databases">
        <authorList>
            <person name="de Groot N.N."/>
        </authorList>
    </citation>
    <scope>NUCLEOTIDE SEQUENCE [LARGE SCALE GENOMIC DNA]</scope>
    <source>
        <strain evidence="5 6">B25</strain>
    </source>
</reference>
<organism evidence="5 6">
    <name type="scientific">Treponema bryantii</name>
    <dbReference type="NCBI Taxonomy" id="163"/>
    <lineage>
        <taxon>Bacteria</taxon>
        <taxon>Pseudomonadati</taxon>
        <taxon>Spirochaetota</taxon>
        <taxon>Spirochaetia</taxon>
        <taxon>Spirochaetales</taxon>
        <taxon>Treponemataceae</taxon>
        <taxon>Treponema</taxon>
    </lineage>
</organism>
<keyword evidence="3" id="KW-1133">Transmembrane helix</keyword>
<evidence type="ECO:0000256" key="3">
    <source>
        <dbReference type="SAM" id="Phobius"/>
    </source>
</evidence>
<protein>
    <recommendedName>
        <fullName evidence="1">diguanylate cyclase</fullName>
        <ecNumber evidence="1">2.7.7.65</ecNumber>
    </recommendedName>
</protein>
<evidence type="ECO:0000256" key="2">
    <source>
        <dbReference type="ARBA" id="ARBA00034247"/>
    </source>
</evidence>
<dbReference type="Gene3D" id="3.30.70.270">
    <property type="match status" value="1"/>
</dbReference>
<keyword evidence="3" id="KW-0812">Transmembrane</keyword>
<sequence>MEFTFSTARLLIQTEFAPLVSVLVLIAFIKTNVSFSDSTNRSFLLACGAAILLTASDSMRFISAHMDHPTVYRYISAGVGYALRPMILYRLSVISARYKIKRNRLFTIPLIFCVIISLTSIFPFARGLMFDFNEANKFVRGPFGFLSHIVCVFYAFQVVYYSLKNFNYNKYEPIIVIIMEIAAFTATLMENRYKYDFVLSQVLISSIIFYYFFLLTQTYKRDTLTHFLNRRCFYLELKHLQKEPLIILSMDLNNLKMFNDTQGHAAGDKAIVTVTTEMFKTFNRYAKLYRTGGDEFMAIFRKSSISEVINLVSVFQKNLKKTEYQVACGYASYTPGDDIEKIISLSDERMYENKVNLKQSKNI</sequence>
<keyword evidence="6" id="KW-1185">Reference proteome</keyword>
<name>A0A1H9FGS0_9SPIR</name>
<dbReference type="RefSeq" id="WP_074642793.1">
    <property type="nucleotide sequence ID" value="NZ_FOFU01000004.1"/>
</dbReference>
<accession>A0A1H9FGS0</accession>
<dbReference type="OrthoDB" id="9804955at2"/>
<feature type="transmembrane region" description="Helical" evidence="3">
    <location>
        <begin position="105"/>
        <end position="125"/>
    </location>
</feature>
<dbReference type="InterPro" id="IPR043128">
    <property type="entry name" value="Rev_trsase/Diguanyl_cyclase"/>
</dbReference>
<evidence type="ECO:0000313" key="5">
    <source>
        <dbReference type="EMBL" id="SEQ37015.1"/>
    </source>
</evidence>
<evidence type="ECO:0000259" key="4">
    <source>
        <dbReference type="PROSITE" id="PS50887"/>
    </source>
</evidence>
<feature type="domain" description="GGDEF" evidence="4">
    <location>
        <begin position="243"/>
        <end position="363"/>
    </location>
</feature>
<feature type="transmembrane region" description="Helical" evidence="3">
    <location>
        <begin position="145"/>
        <end position="163"/>
    </location>
</feature>
<dbReference type="InterPro" id="IPR000160">
    <property type="entry name" value="GGDEF_dom"/>
</dbReference>
<gene>
    <name evidence="5" type="ORF">SAMN04487977_10432</name>
</gene>
<evidence type="ECO:0000256" key="1">
    <source>
        <dbReference type="ARBA" id="ARBA00012528"/>
    </source>
</evidence>
<dbReference type="PANTHER" id="PTHR45138">
    <property type="entry name" value="REGULATORY COMPONENTS OF SENSORY TRANSDUCTION SYSTEM"/>
    <property type="match status" value="1"/>
</dbReference>
<proteinExistence type="predicted"/>
<dbReference type="Pfam" id="PF00990">
    <property type="entry name" value="GGDEF"/>
    <property type="match status" value="1"/>
</dbReference>
<dbReference type="InterPro" id="IPR050469">
    <property type="entry name" value="Diguanylate_Cyclase"/>
</dbReference>
<feature type="transmembrane region" description="Helical" evidence="3">
    <location>
        <begin position="12"/>
        <end position="31"/>
    </location>
</feature>
<feature type="transmembrane region" description="Helical" evidence="3">
    <location>
        <begin position="43"/>
        <end position="62"/>
    </location>
</feature>
<dbReference type="CDD" id="cd01949">
    <property type="entry name" value="GGDEF"/>
    <property type="match status" value="1"/>
</dbReference>
<dbReference type="EC" id="2.7.7.65" evidence="1"/>
<evidence type="ECO:0000313" key="6">
    <source>
        <dbReference type="Proteomes" id="UP000182360"/>
    </source>
</evidence>
<dbReference type="GO" id="GO:0052621">
    <property type="term" value="F:diguanylate cyclase activity"/>
    <property type="evidence" value="ECO:0007669"/>
    <property type="project" value="UniProtKB-EC"/>
</dbReference>
<feature type="transmembrane region" description="Helical" evidence="3">
    <location>
        <begin position="195"/>
        <end position="214"/>
    </location>
</feature>
<dbReference type="InterPro" id="IPR029787">
    <property type="entry name" value="Nucleotide_cyclase"/>
</dbReference>
<dbReference type="SUPFAM" id="SSF55073">
    <property type="entry name" value="Nucleotide cyclase"/>
    <property type="match status" value="1"/>
</dbReference>
<dbReference type="STRING" id="163.SAMN04487775_103257"/>
<comment type="catalytic activity">
    <reaction evidence="2">
        <text>2 GTP = 3',3'-c-di-GMP + 2 diphosphate</text>
        <dbReference type="Rhea" id="RHEA:24898"/>
        <dbReference type="ChEBI" id="CHEBI:33019"/>
        <dbReference type="ChEBI" id="CHEBI:37565"/>
        <dbReference type="ChEBI" id="CHEBI:58805"/>
        <dbReference type="EC" id="2.7.7.65"/>
    </reaction>
</comment>
<dbReference type="PANTHER" id="PTHR45138:SF9">
    <property type="entry name" value="DIGUANYLATE CYCLASE DGCM-RELATED"/>
    <property type="match status" value="1"/>
</dbReference>
<feature type="transmembrane region" description="Helical" evidence="3">
    <location>
        <begin position="74"/>
        <end position="93"/>
    </location>
</feature>